<dbReference type="GeneID" id="97986255"/>
<accession>A0A3E3IBF6</accession>
<comment type="subcellular location">
    <subcellularLocation>
        <location evidence="1">Cell membrane</location>
        <topology evidence="1">Multi-pass membrane protein</topology>
    </subcellularLocation>
</comment>
<feature type="transmembrane region" description="Helical" evidence="7">
    <location>
        <begin position="348"/>
        <end position="370"/>
    </location>
</feature>
<keyword evidence="11" id="KW-1185">Reference proteome</keyword>
<dbReference type="GO" id="GO:0005886">
    <property type="term" value="C:plasma membrane"/>
    <property type="evidence" value="ECO:0007669"/>
    <property type="project" value="UniProtKB-SubCell"/>
</dbReference>
<dbReference type="GO" id="GO:0022857">
    <property type="term" value="F:transmembrane transporter activity"/>
    <property type="evidence" value="ECO:0007669"/>
    <property type="project" value="TreeGrafter"/>
</dbReference>
<dbReference type="InterPro" id="IPR025857">
    <property type="entry name" value="MacB_PCD"/>
</dbReference>
<dbReference type="EMBL" id="QVLV01000002">
    <property type="protein sequence ID" value="RGE64409.1"/>
    <property type="molecule type" value="Genomic_DNA"/>
</dbReference>
<feature type="transmembrane region" description="Helical" evidence="7">
    <location>
        <begin position="315"/>
        <end position="336"/>
    </location>
</feature>
<feature type="domain" description="ABC3 transporter permease C-terminal" evidence="8">
    <location>
        <begin position="651"/>
        <end position="766"/>
    </location>
</feature>
<evidence type="ECO:0000313" key="11">
    <source>
        <dbReference type="Proteomes" id="UP000260812"/>
    </source>
</evidence>
<protein>
    <submittedName>
        <fullName evidence="10">ABC transporter permease</fullName>
    </submittedName>
</protein>
<dbReference type="Pfam" id="PF12704">
    <property type="entry name" value="MacB_PCD"/>
    <property type="match status" value="1"/>
</dbReference>
<comment type="similarity">
    <text evidence="6">Belongs to the ABC-4 integral membrane protein family.</text>
</comment>
<evidence type="ECO:0000256" key="1">
    <source>
        <dbReference type="ARBA" id="ARBA00004651"/>
    </source>
</evidence>
<dbReference type="AlphaFoldDB" id="A0A3E3IBF6"/>
<evidence type="ECO:0000259" key="8">
    <source>
        <dbReference type="Pfam" id="PF02687"/>
    </source>
</evidence>
<feature type="transmembrane region" description="Helical" evidence="7">
    <location>
        <begin position="253"/>
        <end position="273"/>
    </location>
</feature>
<feature type="transmembrane region" description="Helical" evidence="7">
    <location>
        <begin position="642"/>
        <end position="664"/>
    </location>
</feature>
<dbReference type="Proteomes" id="UP000260812">
    <property type="component" value="Unassembled WGS sequence"/>
</dbReference>
<keyword evidence="3 7" id="KW-0812">Transmembrane</keyword>
<feature type="domain" description="MacB-like periplasmic core" evidence="9">
    <location>
        <begin position="22"/>
        <end position="223"/>
    </location>
</feature>
<feature type="transmembrane region" description="Helical" evidence="7">
    <location>
        <begin position="734"/>
        <end position="756"/>
    </location>
</feature>
<name>A0A3E3IBF6_9FIRM</name>
<evidence type="ECO:0000259" key="9">
    <source>
        <dbReference type="Pfam" id="PF12704"/>
    </source>
</evidence>
<feature type="transmembrane region" description="Helical" evidence="7">
    <location>
        <begin position="423"/>
        <end position="442"/>
    </location>
</feature>
<dbReference type="PANTHER" id="PTHR30572">
    <property type="entry name" value="MEMBRANE COMPONENT OF TRANSPORTER-RELATED"/>
    <property type="match status" value="1"/>
</dbReference>
<organism evidence="10 11">
    <name type="scientific">Eisenbergiella massiliensis</name>
    <dbReference type="NCBI Taxonomy" id="1720294"/>
    <lineage>
        <taxon>Bacteria</taxon>
        <taxon>Bacillati</taxon>
        <taxon>Bacillota</taxon>
        <taxon>Clostridia</taxon>
        <taxon>Lachnospirales</taxon>
        <taxon>Lachnospiraceae</taxon>
        <taxon>Eisenbergiella</taxon>
    </lineage>
</organism>
<keyword evidence="4 7" id="KW-1133">Transmembrane helix</keyword>
<sequence length="775" mass="84671">MKSYLSLVPISARVHKRQSRMTRICIILAVFLVTSIFSMAEMWTKAETTTMRHNQGDWHIALQNVSENEAKQIMETSDVAFSSWYNEINTSADQGYYTGGKNAALYGVEETYTTNIMNYPLEGSYPQSEKEAALSADAKDLFGITVGDRITLNTPAGDFEYTISGFYEDDTEFNNIIDGTCVYMNRAAFDEISAMNGTEPAPQFYIRFKKESGLKKAIADLKQQYNLTAANVKENMGLLGILGASSNKSVSQLYPLAAVCFIIILVSGVFMISSCMNSNVTQRTAFFGMMRCIGASKQQIIRFVRLEALNWCKTAIPIGCALGTITCWILCAVLKILVKGEWVDMPLFAVSISGILSGAAVGVVTVFIAAHSPAKQAARVSPVAAVSGNANVSKKVSRITKIRFFKVETSLGIHHATGAKKNLLLITGSFALMIVLFLAFSACLDLVHKLLPSISDFTPDITISSEKDANSVTRDLVEEISEIPGVKTVFGTMLNAAYPVEINGRAETVDLFSYNKFMIDNFKNSVMSGDLSKVYGNSGYALAIYNQDKRLSVGDKIKIGGEEIEIACIVSEGVGSVSGSATMVCSEETYTRLLGEQNYMMVSVMLEKDVSEADVNRICDLAGDYLFLDNREENRDVNGSYWVFRLAAYGFLAIISLITVLNIMNSISIGVSARIKQYGAMRAVGMESRQVTKMIAAEAVTYAASGTIVGIVLGLLLHYLIYVKIILSHFGGVWKIPVTPIAIIILLISFSCIAAVHTPAKRIRNMAVTDTINEL</sequence>
<keyword evidence="2" id="KW-1003">Cell membrane</keyword>
<dbReference type="InterPro" id="IPR003838">
    <property type="entry name" value="ABC3_permease_C"/>
</dbReference>
<feature type="transmembrane region" description="Helical" evidence="7">
    <location>
        <begin position="21"/>
        <end position="43"/>
    </location>
</feature>
<gene>
    <name evidence="10" type="ORF">DXC51_04985</name>
</gene>
<evidence type="ECO:0000256" key="6">
    <source>
        <dbReference type="ARBA" id="ARBA00038076"/>
    </source>
</evidence>
<evidence type="ECO:0000313" key="10">
    <source>
        <dbReference type="EMBL" id="RGE64409.1"/>
    </source>
</evidence>
<evidence type="ECO:0000256" key="2">
    <source>
        <dbReference type="ARBA" id="ARBA00022475"/>
    </source>
</evidence>
<feature type="domain" description="ABC3 transporter permease C-terminal" evidence="8">
    <location>
        <begin position="261"/>
        <end position="382"/>
    </location>
</feature>
<dbReference type="RefSeq" id="WP_117543985.1">
    <property type="nucleotide sequence ID" value="NZ_QVLV01000002.1"/>
</dbReference>
<evidence type="ECO:0000256" key="5">
    <source>
        <dbReference type="ARBA" id="ARBA00023136"/>
    </source>
</evidence>
<reference evidence="10" key="1">
    <citation type="submission" date="2018-08" db="EMBL/GenBank/DDBJ databases">
        <title>A genome reference for cultivated species of the human gut microbiota.</title>
        <authorList>
            <person name="Zou Y."/>
            <person name="Xue W."/>
            <person name="Luo G."/>
        </authorList>
    </citation>
    <scope>NUCLEOTIDE SEQUENCE [LARGE SCALE GENOMIC DNA]</scope>
    <source>
        <strain evidence="10">TF05-5AC</strain>
    </source>
</reference>
<feature type="transmembrane region" description="Helical" evidence="7">
    <location>
        <begin position="699"/>
        <end position="722"/>
    </location>
</feature>
<evidence type="ECO:0000256" key="7">
    <source>
        <dbReference type="SAM" id="Phobius"/>
    </source>
</evidence>
<keyword evidence="5 7" id="KW-0472">Membrane</keyword>
<dbReference type="Pfam" id="PF02687">
    <property type="entry name" value="FtsX"/>
    <property type="match status" value="2"/>
</dbReference>
<evidence type="ECO:0000256" key="4">
    <source>
        <dbReference type="ARBA" id="ARBA00022989"/>
    </source>
</evidence>
<dbReference type="InterPro" id="IPR050250">
    <property type="entry name" value="Macrolide_Exporter_MacB"/>
</dbReference>
<comment type="caution">
    <text evidence="10">The sequence shown here is derived from an EMBL/GenBank/DDBJ whole genome shotgun (WGS) entry which is preliminary data.</text>
</comment>
<dbReference type="PANTHER" id="PTHR30572:SF4">
    <property type="entry name" value="ABC TRANSPORTER PERMEASE YTRF"/>
    <property type="match status" value="1"/>
</dbReference>
<evidence type="ECO:0000256" key="3">
    <source>
        <dbReference type="ARBA" id="ARBA00022692"/>
    </source>
</evidence>
<proteinExistence type="inferred from homology"/>